<dbReference type="NCBIfam" id="TIGR04086">
    <property type="entry name" value="TIGR04086_membr"/>
    <property type="match status" value="1"/>
</dbReference>
<dbReference type="Proteomes" id="UP000179524">
    <property type="component" value="Unassembled WGS sequence"/>
</dbReference>
<feature type="transmembrane region" description="Helical" evidence="1">
    <location>
        <begin position="60"/>
        <end position="80"/>
    </location>
</feature>
<gene>
    <name evidence="2" type="ORF">BKP37_04945</name>
</gene>
<dbReference type="InterPro" id="IPR023804">
    <property type="entry name" value="DUF3792_TM"/>
</dbReference>
<sequence>MVYGLITILVIILSVSFIISLLLRFTSLTESSFSWIIMLLTFVALLVGGFVSGGKSKQKGWMVGLGTGLLYSLLVFLVQFLGYNNTFSTEQYLFHGGFILTAIIGGVLGVNVVRNSRMV</sequence>
<dbReference type="Pfam" id="PF12670">
    <property type="entry name" value="DUF3792"/>
    <property type="match status" value="1"/>
</dbReference>
<organism evidence="2 3">
    <name type="scientific">Anaerobacillus alkalilacustris</name>
    <dbReference type="NCBI Taxonomy" id="393763"/>
    <lineage>
        <taxon>Bacteria</taxon>
        <taxon>Bacillati</taxon>
        <taxon>Bacillota</taxon>
        <taxon>Bacilli</taxon>
        <taxon>Bacillales</taxon>
        <taxon>Bacillaceae</taxon>
        <taxon>Anaerobacillus</taxon>
    </lineage>
</organism>
<proteinExistence type="predicted"/>
<name>A0A1S2LWS0_9BACI</name>
<feature type="transmembrane region" description="Helical" evidence="1">
    <location>
        <begin position="5"/>
        <end position="26"/>
    </location>
</feature>
<dbReference type="OrthoDB" id="2988991at2"/>
<comment type="caution">
    <text evidence="2">The sequence shown here is derived from an EMBL/GenBank/DDBJ whole genome shotgun (WGS) entry which is preliminary data.</text>
</comment>
<keyword evidence="1" id="KW-0472">Membrane</keyword>
<protein>
    <recommendedName>
        <fullName evidence="4">TIGR04086 family membrane protein</fullName>
    </recommendedName>
</protein>
<keyword evidence="1" id="KW-0812">Transmembrane</keyword>
<accession>A0A1S2LWS0</accession>
<evidence type="ECO:0000313" key="3">
    <source>
        <dbReference type="Proteomes" id="UP000179524"/>
    </source>
</evidence>
<dbReference type="EMBL" id="MLQR01000004">
    <property type="protein sequence ID" value="OIJ16774.1"/>
    <property type="molecule type" value="Genomic_DNA"/>
</dbReference>
<evidence type="ECO:0000256" key="1">
    <source>
        <dbReference type="SAM" id="Phobius"/>
    </source>
</evidence>
<feature type="transmembrane region" description="Helical" evidence="1">
    <location>
        <begin position="92"/>
        <end position="113"/>
    </location>
</feature>
<evidence type="ECO:0008006" key="4">
    <source>
        <dbReference type="Google" id="ProtNLM"/>
    </source>
</evidence>
<evidence type="ECO:0000313" key="2">
    <source>
        <dbReference type="EMBL" id="OIJ16774.1"/>
    </source>
</evidence>
<keyword evidence="3" id="KW-1185">Reference proteome</keyword>
<keyword evidence="1" id="KW-1133">Transmembrane helix</keyword>
<feature type="transmembrane region" description="Helical" evidence="1">
    <location>
        <begin position="32"/>
        <end position="53"/>
    </location>
</feature>
<reference evidence="2 3" key="1">
    <citation type="submission" date="2016-10" db="EMBL/GenBank/DDBJ databases">
        <title>Draft genome sequences of four alkaliphilic bacteria belonging to the Anaerobacillus genus.</title>
        <authorList>
            <person name="Bassil N.M."/>
            <person name="Lloyd J.R."/>
        </authorList>
    </citation>
    <scope>NUCLEOTIDE SEQUENCE [LARGE SCALE GENOMIC DNA]</scope>
    <source>
        <strain evidence="2 3">DSM 18345</strain>
    </source>
</reference>
<dbReference type="AlphaFoldDB" id="A0A1S2LWS0"/>